<feature type="chain" id="PRO_5038882675" evidence="2">
    <location>
        <begin position="18"/>
        <end position="96"/>
    </location>
</feature>
<evidence type="ECO:0000256" key="1">
    <source>
        <dbReference type="SAM" id="MobiDB-lite"/>
    </source>
</evidence>
<name>A0A3S3ADK3_9NOCA</name>
<dbReference type="EMBL" id="RKLO01000004">
    <property type="protein sequence ID" value="RVW02012.1"/>
    <property type="molecule type" value="Genomic_DNA"/>
</dbReference>
<evidence type="ECO:0000313" key="3">
    <source>
        <dbReference type="EMBL" id="RVW02012.1"/>
    </source>
</evidence>
<protein>
    <submittedName>
        <fullName evidence="3">Uncharacterized protein</fullName>
    </submittedName>
</protein>
<evidence type="ECO:0000256" key="2">
    <source>
        <dbReference type="SAM" id="SignalP"/>
    </source>
</evidence>
<proteinExistence type="predicted"/>
<sequence length="96" mass="8613">MALGLAAGGFGAPLASAMPTGSALPAVDAIPAAGAMPAGSTIPTEAGAPATENTVPLGGPDGEGDCSCTGGDTGISTGSAALAGLALGGLTFGLLS</sequence>
<comment type="caution">
    <text evidence="3">The sequence shown here is derived from an EMBL/GenBank/DDBJ whole genome shotgun (WGS) entry which is preliminary data.</text>
</comment>
<feature type="signal peptide" evidence="2">
    <location>
        <begin position="1"/>
        <end position="17"/>
    </location>
</feature>
<reference evidence="3 4" key="1">
    <citation type="submission" date="2018-11" db="EMBL/GenBank/DDBJ databases">
        <title>Rhodococcus spongicola sp. nov. and Rhodococcus xishaensis sp. nov. from marine sponges.</title>
        <authorList>
            <person name="Li L."/>
            <person name="Lin H.W."/>
        </authorList>
    </citation>
    <scope>NUCLEOTIDE SEQUENCE [LARGE SCALE GENOMIC DNA]</scope>
    <source>
        <strain evidence="3 4">LHW51113</strain>
    </source>
</reference>
<dbReference type="AlphaFoldDB" id="A0A3S3ADK3"/>
<keyword evidence="2" id="KW-0732">Signal</keyword>
<gene>
    <name evidence="3" type="ORF">EGT50_11295</name>
</gene>
<keyword evidence="4" id="KW-1185">Reference proteome</keyword>
<feature type="region of interest" description="Disordered" evidence="1">
    <location>
        <begin position="38"/>
        <end position="65"/>
    </location>
</feature>
<dbReference type="Proteomes" id="UP000283479">
    <property type="component" value="Unassembled WGS sequence"/>
</dbReference>
<organism evidence="3 4">
    <name type="scientific">Rhodococcus xishaensis</name>
    <dbReference type="NCBI Taxonomy" id="2487364"/>
    <lineage>
        <taxon>Bacteria</taxon>
        <taxon>Bacillati</taxon>
        <taxon>Actinomycetota</taxon>
        <taxon>Actinomycetes</taxon>
        <taxon>Mycobacteriales</taxon>
        <taxon>Nocardiaceae</taxon>
        <taxon>Rhodococcus</taxon>
    </lineage>
</organism>
<accession>A0A3S3ADK3</accession>
<evidence type="ECO:0000313" key="4">
    <source>
        <dbReference type="Proteomes" id="UP000283479"/>
    </source>
</evidence>